<dbReference type="Gene3D" id="2.10.50.10">
    <property type="entry name" value="Tumor Necrosis Factor Receptor, subunit A, domain 2"/>
    <property type="match status" value="1"/>
</dbReference>
<dbReference type="InterPro" id="IPR000488">
    <property type="entry name" value="Death_dom"/>
</dbReference>
<feature type="repeat" description="TNFR-Cys" evidence="11">
    <location>
        <begin position="122"/>
        <end position="161"/>
    </location>
</feature>
<comment type="subcellular location">
    <subcellularLocation>
        <location evidence="1">Membrane</location>
        <topology evidence="1">Single-pass membrane protein</topology>
    </subcellularLocation>
</comment>
<organism evidence="16 17">
    <name type="scientific">Magallana gigas</name>
    <name type="common">Pacific oyster</name>
    <name type="synonym">Crassostrea gigas</name>
    <dbReference type="NCBI Taxonomy" id="29159"/>
    <lineage>
        <taxon>Eukaryota</taxon>
        <taxon>Metazoa</taxon>
        <taxon>Spiralia</taxon>
        <taxon>Lophotrochozoa</taxon>
        <taxon>Mollusca</taxon>
        <taxon>Bivalvia</taxon>
        <taxon>Autobranchia</taxon>
        <taxon>Pteriomorphia</taxon>
        <taxon>Ostreida</taxon>
        <taxon>Ostreoidea</taxon>
        <taxon>Ostreidae</taxon>
        <taxon>Magallana</taxon>
    </lineage>
</organism>
<dbReference type="PANTHER" id="PTHR12120:SF10">
    <property type="entry name" value="TNFR-CYS DOMAIN-CONTAINING PROTEIN"/>
    <property type="match status" value="1"/>
</dbReference>
<dbReference type="Gene3D" id="1.10.533.10">
    <property type="entry name" value="Death Domain, Fas"/>
    <property type="match status" value="1"/>
</dbReference>
<evidence type="ECO:0000256" key="3">
    <source>
        <dbReference type="ARBA" id="ARBA00022703"/>
    </source>
</evidence>
<evidence type="ECO:0000259" key="15">
    <source>
        <dbReference type="PROSITE" id="PS50050"/>
    </source>
</evidence>
<keyword evidence="2 13" id="KW-0812">Transmembrane</keyword>
<dbReference type="InterPro" id="IPR001368">
    <property type="entry name" value="TNFR/NGFR_Cys_rich_reg"/>
</dbReference>
<dbReference type="InterPro" id="IPR011029">
    <property type="entry name" value="DEATH-like_dom_sf"/>
</dbReference>
<dbReference type="GO" id="GO:0038023">
    <property type="term" value="F:signaling receptor activity"/>
    <property type="evidence" value="ECO:0007669"/>
    <property type="project" value="InterPro"/>
</dbReference>
<dbReference type="EnsemblMetazoa" id="G27597.1">
    <property type="protein sequence ID" value="G27597.1:cds"/>
    <property type="gene ID" value="G27597"/>
</dbReference>
<evidence type="ECO:0008006" key="18">
    <source>
        <dbReference type="Google" id="ProtNLM"/>
    </source>
</evidence>
<keyword evidence="3" id="KW-0053">Apoptosis</keyword>
<dbReference type="GO" id="GO:0046330">
    <property type="term" value="P:positive regulation of JNK cascade"/>
    <property type="evidence" value="ECO:0007669"/>
    <property type="project" value="InterPro"/>
</dbReference>
<evidence type="ECO:0000256" key="13">
    <source>
        <dbReference type="SAM" id="Phobius"/>
    </source>
</evidence>
<keyword evidence="6 13" id="KW-1133">Transmembrane helix</keyword>
<dbReference type="PROSITE" id="PS00652">
    <property type="entry name" value="TNFR_NGFR_1"/>
    <property type="match status" value="1"/>
</dbReference>
<dbReference type="GO" id="GO:0007165">
    <property type="term" value="P:signal transduction"/>
    <property type="evidence" value="ECO:0007669"/>
    <property type="project" value="InterPro"/>
</dbReference>
<keyword evidence="7 13" id="KW-0472">Membrane</keyword>
<dbReference type="SMART" id="SM00208">
    <property type="entry name" value="TNFR"/>
    <property type="match status" value="2"/>
</dbReference>
<evidence type="ECO:0000256" key="1">
    <source>
        <dbReference type="ARBA" id="ARBA00004167"/>
    </source>
</evidence>
<dbReference type="Pfam" id="PF00020">
    <property type="entry name" value="TNFR_c6"/>
    <property type="match status" value="1"/>
</dbReference>
<comment type="caution">
    <text evidence="11">Lacks conserved residue(s) required for the propagation of feature annotation.</text>
</comment>
<evidence type="ECO:0000256" key="4">
    <source>
        <dbReference type="ARBA" id="ARBA00022729"/>
    </source>
</evidence>
<evidence type="ECO:0000256" key="5">
    <source>
        <dbReference type="ARBA" id="ARBA00022737"/>
    </source>
</evidence>
<feature type="region of interest" description="Disordered" evidence="12">
    <location>
        <begin position="288"/>
        <end position="324"/>
    </location>
</feature>
<dbReference type="PROSITE" id="PS50050">
    <property type="entry name" value="TNFR_NGFR_2"/>
    <property type="match status" value="1"/>
</dbReference>
<dbReference type="PROSITE" id="PS50017">
    <property type="entry name" value="DEATH_DOMAIN"/>
    <property type="match status" value="1"/>
</dbReference>
<keyword evidence="8" id="KW-1015">Disulfide bond</keyword>
<evidence type="ECO:0000256" key="6">
    <source>
        <dbReference type="ARBA" id="ARBA00022989"/>
    </source>
</evidence>
<name>A0A8W8LC59_MAGGI</name>
<keyword evidence="9" id="KW-0675">Receptor</keyword>
<evidence type="ECO:0000313" key="16">
    <source>
        <dbReference type="EnsemblMetazoa" id="G27597.1:cds"/>
    </source>
</evidence>
<dbReference type="GO" id="GO:0016020">
    <property type="term" value="C:membrane"/>
    <property type="evidence" value="ECO:0007669"/>
    <property type="project" value="UniProtKB-SubCell"/>
</dbReference>
<evidence type="ECO:0000256" key="12">
    <source>
        <dbReference type="SAM" id="MobiDB-lite"/>
    </source>
</evidence>
<evidence type="ECO:0000256" key="2">
    <source>
        <dbReference type="ARBA" id="ARBA00022692"/>
    </source>
</evidence>
<accession>A0A8W8LC59</accession>
<evidence type="ECO:0000256" key="10">
    <source>
        <dbReference type="ARBA" id="ARBA00023180"/>
    </source>
</evidence>
<evidence type="ECO:0000256" key="9">
    <source>
        <dbReference type="ARBA" id="ARBA00023170"/>
    </source>
</evidence>
<keyword evidence="5" id="KW-0677">Repeat</keyword>
<dbReference type="PANTHER" id="PTHR12120">
    <property type="entry name" value="TNFR-CYS DOMAIN-CONTAINING PROTEIN"/>
    <property type="match status" value="1"/>
</dbReference>
<protein>
    <recommendedName>
        <fullName evidence="18">TNFR-Cys domain-containing protein</fullName>
    </recommendedName>
</protein>
<evidence type="ECO:0000256" key="7">
    <source>
        <dbReference type="ARBA" id="ARBA00023136"/>
    </source>
</evidence>
<feature type="domain" description="Death" evidence="14">
    <location>
        <begin position="374"/>
        <end position="430"/>
    </location>
</feature>
<keyword evidence="10" id="KW-0325">Glycoprotein</keyword>
<evidence type="ECO:0000313" key="17">
    <source>
        <dbReference type="Proteomes" id="UP000005408"/>
    </source>
</evidence>
<keyword evidence="4" id="KW-0732">Signal</keyword>
<evidence type="ECO:0000256" key="11">
    <source>
        <dbReference type="PROSITE-ProRule" id="PRU00206"/>
    </source>
</evidence>
<proteinExistence type="predicted"/>
<dbReference type="GO" id="GO:0006915">
    <property type="term" value="P:apoptotic process"/>
    <property type="evidence" value="ECO:0007669"/>
    <property type="project" value="UniProtKB-KW"/>
</dbReference>
<feature type="compositionally biased region" description="Basic and acidic residues" evidence="12">
    <location>
        <begin position="177"/>
        <end position="186"/>
    </location>
</feature>
<feature type="domain" description="TNFR-Cys" evidence="15">
    <location>
        <begin position="122"/>
        <end position="161"/>
    </location>
</feature>
<reference evidence="16" key="1">
    <citation type="submission" date="2022-08" db="UniProtKB">
        <authorList>
            <consortium name="EnsemblMetazoa"/>
        </authorList>
    </citation>
    <scope>IDENTIFICATION</scope>
    <source>
        <strain evidence="16">05x7-T-G4-1.051#20</strain>
    </source>
</reference>
<feature type="transmembrane region" description="Helical" evidence="13">
    <location>
        <begin position="197"/>
        <end position="218"/>
    </location>
</feature>
<keyword evidence="17" id="KW-1185">Reference proteome</keyword>
<dbReference type="CDD" id="cd01670">
    <property type="entry name" value="Death"/>
    <property type="match status" value="1"/>
</dbReference>
<evidence type="ECO:0000259" key="14">
    <source>
        <dbReference type="PROSITE" id="PS50017"/>
    </source>
</evidence>
<evidence type="ECO:0000256" key="8">
    <source>
        <dbReference type="ARBA" id="ARBA00023157"/>
    </source>
</evidence>
<dbReference type="InterPro" id="IPR047526">
    <property type="entry name" value="TNR19/27/EDAR"/>
</dbReference>
<dbReference type="AlphaFoldDB" id="A0A8W8LC59"/>
<sequence>MVTALLVISLTSRVKSIELQSLGKSTTGLSLSQRIRIREFAKEKKMLSFKVLILLIMVWSIQGVGGKPMCDPEDHKYYHTQADTCLQCEECLQGEEAISLEDWNIEHSDPEKGPTECRLCRKCQPGTYSDKRSYKCEPCRNCTLYNQYQVRQCTATSDTVCDGVRPTTPRQNITKTTKLDPEKQHENDDDSNDSITITGMICTTVFVLILILFVYLSLRKFCCNKENERKVDSEVIKSTSSDLSKDVKIDMELDLQPLLQKSCESQFEKKPFELQMLGANPDEMDLLHDTCSSNNKTKQGDLETDGPPEISPTKIQKEGQLSNLNDERLKTDSPQELPQDHPMPATAQTNSRLTEGNLWTISKELVSGHLFLAVARDFKMEEADIEAVKIDNEKYSNVRETSYQMLLLITKKRGKITFHELKNSLQKHDRKVYEKVLIALDQAGLNEP</sequence>
<dbReference type="Proteomes" id="UP000005408">
    <property type="component" value="Unassembled WGS sequence"/>
</dbReference>
<dbReference type="GO" id="GO:0043123">
    <property type="term" value="P:positive regulation of canonical NF-kappaB signal transduction"/>
    <property type="evidence" value="ECO:0007669"/>
    <property type="project" value="InterPro"/>
</dbReference>
<feature type="region of interest" description="Disordered" evidence="12">
    <location>
        <begin position="171"/>
        <end position="191"/>
    </location>
</feature>